<feature type="domain" description="DUF4283" evidence="2">
    <location>
        <begin position="76"/>
        <end position="161"/>
    </location>
</feature>
<dbReference type="PANTHER" id="PTHR31286:SF176">
    <property type="entry name" value="DUF4283 DOMAIN PROTEIN"/>
    <property type="match status" value="1"/>
</dbReference>
<reference evidence="3" key="2">
    <citation type="submission" date="2007-03" db="EMBL/GenBank/DDBJ databases">
        <authorList>
            <consortium name="The International Medicago Genome Annotation Group"/>
        </authorList>
    </citation>
    <scope>NUCLEOTIDE SEQUENCE</scope>
</reference>
<name>A2Q1T7_MEDTR</name>
<feature type="compositionally biased region" description="Basic residues" evidence="1">
    <location>
        <begin position="359"/>
        <end position="369"/>
    </location>
</feature>
<sequence length="387" mass="44044">MNFFTIPWKCLDLDTIEHIPEKTKPKTAIKPQKSFAQALNSNVCDIPLSQLPKPVIKGDLSSIEIPEDEYEEGLEACKYNLHGRIIWPKGSTPLTVVALRKKLFAAWKDPGRWGVSFIGKGYYEFCFSNVEDLRRVRSVGSWNLAPGLLKLFAWTKDFSPSIQQNFSAQVWLRIYGLSQEYQRPKILFAIASSVGSPICTDKAATKPMFERTFAEREEANRKKQERLLDQEGSSSKTNPADLLKDQDMVLEQELNEQHQNIMVARVNDDGSSTGSEFVDETQTNLVTDSMDEDESIETPAQLQVALVSSADTNQKNMKFLKESWNNMAENVNEEAGLLAILEKETVSIDDDGFQIQMSKHQKKTQRRKQINRENYATRSRGSYKPFK</sequence>
<dbReference type="EMBL" id="AC149040">
    <property type="protein sequence ID" value="ABN05904.1"/>
    <property type="molecule type" value="Genomic_DNA"/>
</dbReference>
<dbReference type="PANTHER" id="PTHR31286">
    <property type="entry name" value="GLYCINE-RICH CELL WALL STRUCTURAL PROTEIN 1.8-LIKE"/>
    <property type="match status" value="1"/>
</dbReference>
<reference evidence="3" key="1">
    <citation type="submission" date="2004-06" db="EMBL/GenBank/DDBJ databases">
        <authorList>
            <person name="Town C.D."/>
        </authorList>
    </citation>
    <scope>NUCLEOTIDE SEQUENCE</scope>
</reference>
<feature type="region of interest" description="Disordered" evidence="1">
    <location>
        <begin position="216"/>
        <end position="241"/>
    </location>
</feature>
<dbReference type="Pfam" id="PF14111">
    <property type="entry name" value="DUF4283"/>
    <property type="match status" value="1"/>
</dbReference>
<protein>
    <submittedName>
        <fullName evidence="3">IMP dehydrogenase/GMP reductase, related</fullName>
    </submittedName>
</protein>
<dbReference type="InterPro" id="IPR040256">
    <property type="entry name" value="At4g02000-like"/>
</dbReference>
<gene>
    <name evidence="3" type="ORF">MtrDRAFT_AC149040g34v2</name>
</gene>
<dbReference type="InterPro" id="IPR025558">
    <property type="entry name" value="DUF4283"/>
</dbReference>
<evidence type="ECO:0000256" key="1">
    <source>
        <dbReference type="SAM" id="MobiDB-lite"/>
    </source>
</evidence>
<evidence type="ECO:0000259" key="2">
    <source>
        <dbReference type="Pfam" id="PF14111"/>
    </source>
</evidence>
<proteinExistence type="predicted"/>
<feature type="compositionally biased region" description="Basic and acidic residues" evidence="1">
    <location>
        <begin position="216"/>
        <end position="229"/>
    </location>
</feature>
<feature type="region of interest" description="Disordered" evidence="1">
    <location>
        <begin position="356"/>
        <end position="387"/>
    </location>
</feature>
<dbReference type="AlphaFoldDB" id="A2Q1T7"/>
<evidence type="ECO:0000313" key="3">
    <source>
        <dbReference type="EMBL" id="ABN05904.1"/>
    </source>
</evidence>
<organism evidence="3">
    <name type="scientific">Medicago truncatula</name>
    <name type="common">Barrel medic</name>
    <name type="synonym">Medicago tribuloides</name>
    <dbReference type="NCBI Taxonomy" id="3880"/>
    <lineage>
        <taxon>Eukaryota</taxon>
        <taxon>Viridiplantae</taxon>
        <taxon>Streptophyta</taxon>
        <taxon>Embryophyta</taxon>
        <taxon>Tracheophyta</taxon>
        <taxon>Spermatophyta</taxon>
        <taxon>Magnoliopsida</taxon>
        <taxon>eudicotyledons</taxon>
        <taxon>Gunneridae</taxon>
        <taxon>Pentapetalae</taxon>
        <taxon>rosids</taxon>
        <taxon>fabids</taxon>
        <taxon>Fabales</taxon>
        <taxon>Fabaceae</taxon>
        <taxon>Papilionoideae</taxon>
        <taxon>50 kb inversion clade</taxon>
        <taxon>NPAAA clade</taxon>
        <taxon>Hologalegina</taxon>
        <taxon>IRL clade</taxon>
        <taxon>Trifolieae</taxon>
        <taxon>Medicago</taxon>
    </lineage>
</organism>
<accession>A2Q1T7</accession>